<evidence type="ECO:0000313" key="7">
    <source>
        <dbReference type="Proteomes" id="UP001222800"/>
    </source>
</evidence>
<dbReference type="InterPro" id="IPR018300">
    <property type="entry name" value="Aminotrans_IV_CS"/>
</dbReference>
<evidence type="ECO:0000256" key="2">
    <source>
        <dbReference type="ARBA" id="ARBA00009320"/>
    </source>
</evidence>
<keyword evidence="6" id="KW-0032">Aminotransferase</keyword>
<keyword evidence="3 5" id="KW-0663">Pyridoxal phosphate</keyword>
<evidence type="ECO:0000256" key="3">
    <source>
        <dbReference type="ARBA" id="ARBA00022898"/>
    </source>
</evidence>
<dbReference type="CDD" id="cd00449">
    <property type="entry name" value="PLPDE_IV"/>
    <property type="match status" value="1"/>
</dbReference>
<proteinExistence type="inferred from homology"/>
<accession>A0ABY8EGM8</accession>
<dbReference type="Pfam" id="PF01063">
    <property type="entry name" value="Aminotran_4"/>
    <property type="match status" value="1"/>
</dbReference>
<reference evidence="6 7" key="1">
    <citation type="submission" date="2023-03" db="EMBL/GenBank/DDBJ databases">
        <title>Complete genome sequence of Tepidibacter sp. SWIR-1, isolated from a deep-sea hydrothermal vent.</title>
        <authorList>
            <person name="Li X."/>
        </authorList>
    </citation>
    <scope>NUCLEOTIDE SEQUENCE [LARGE SCALE GENOMIC DNA]</scope>
    <source>
        <strain evidence="6 7">SWIR-1</strain>
    </source>
</reference>
<name>A0ABY8EGM8_9FIRM</name>
<dbReference type="Gene3D" id="3.30.470.10">
    <property type="match status" value="1"/>
</dbReference>
<evidence type="ECO:0000313" key="6">
    <source>
        <dbReference type="EMBL" id="WFD12098.1"/>
    </source>
</evidence>
<dbReference type="InterPro" id="IPR043131">
    <property type="entry name" value="BCAT-like_N"/>
</dbReference>
<gene>
    <name evidence="6" type="ORF">P4S50_08465</name>
</gene>
<dbReference type="GO" id="GO:0008483">
    <property type="term" value="F:transaminase activity"/>
    <property type="evidence" value="ECO:0007669"/>
    <property type="project" value="UniProtKB-KW"/>
</dbReference>
<dbReference type="PANTHER" id="PTHR42743:SF11">
    <property type="entry name" value="AMINODEOXYCHORISMATE LYASE"/>
    <property type="match status" value="1"/>
</dbReference>
<dbReference type="InterPro" id="IPR001544">
    <property type="entry name" value="Aminotrans_IV"/>
</dbReference>
<dbReference type="InterPro" id="IPR050571">
    <property type="entry name" value="Class-IV_PLP-Dep_Aminotrnsfr"/>
</dbReference>
<keyword evidence="7" id="KW-1185">Reference proteome</keyword>
<evidence type="ECO:0000256" key="1">
    <source>
        <dbReference type="ARBA" id="ARBA00001933"/>
    </source>
</evidence>
<evidence type="ECO:0000256" key="4">
    <source>
        <dbReference type="RuleBase" id="RU004106"/>
    </source>
</evidence>
<dbReference type="RefSeq" id="WP_277734380.1">
    <property type="nucleotide sequence ID" value="NZ_CP120733.1"/>
</dbReference>
<dbReference type="EMBL" id="CP120733">
    <property type="protein sequence ID" value="WFD12098.1"/>
    <property type="molecule type" value="Genomic_DNA"/>
</dbReference>
<keyword evidence="6" id="KW-0808">Transferase</keyword>
<dbReference type="PANTHER" id="PTHR42743">
    <property type="entry name" value="AMINO-ACID AMINOTRANSFERASE"/>
    <property type="match status" value="1"/>
</dbReference>
<dbReference type="Proteomes" id="UP001222800">
    <property type="component" value="Chromosome"/>
</dbReference>
<dbReference type="InterPro" id="IPR043132">
    <property type="entry name" value="BCAT-like_C"/>
</dbReference>
<sequence length="273" mass="31404">MQIEGKYYIVNGIIHNTYEKTNFSEGINNSIYEVVRVIGGKVLFLEEHLERLFKSAEILGFKLNSSKERIVKNINIVIDKNNYKNINIKLIFSDLDKEEQKSMIFCIKSYYPDKKMYETGINTIIYHSEREKPNAKVGNNKLREKVNNELKSKNAFEALLVNKEGVITEGSRSNMFFVKGEIIYTAPPKSVLLGVTRNRVVNICKNLNIKIKEICIDENDIFCLDGAFMTGTSVNVLPIKSIEKCNLNSTNNSIIKKISKEYENSINEYLYKK</sequence>
<dbReference type="PROSITE" id="PS00770">
    <property type="entry name" value="AA_TRANSFER_CLASS_4"/>
    <property type="match status" value="1"/>
</dbReference>
<comment type="similarity">
    <text evidence="2 4">Belongs to the class-IV pyridoxal-phosphate-dependent aminotransferase family.</text>
</comment>
<dbReference type="Gene3D" id="3.20.10.10">
    <property type="entry name" value="D-amino Acid Aminotransferase, subunit A, domain 2"/>
    <property type="match status" value="1"/>
</dbReference>
<evidence type="ECO:0000256" key="5">
    <source>
        <dbReference type="RuleBase" id="RU004516"/>
    </source>
</evidence>
<comment type="cofactor">
    <cofactor evidence="1 5">
        <name>pyridoxal 5'-phosphate</name>
        <dbReference type="ChEBI" id="CHEBI:597326"/>
    </cofactor>
</comment>
<dbReference type="InterPro" id="IPR036038">
    <property type="entry name" value="Aminotransferase-like"/>
</dbReference>
<dbReference type="SUPFAM" id="SSF56752">
    <property type="entry name" value="D-aminoacid aminotransferase-like PLP-dependent enzymes"/>
    <property type="match status" value="1"/>
</dbReference>
<protein>
    <submittedName>
        <fullName evidence="6">Aminotransferase class IV</fullName>
    </submittedName>
</protein>
<organism evidence="6 7">
    <name type="scientific">Tepidibacter hydrothermalis</name>
    <dbReference type="NCBI Taxonomy" id="3036126"/>
    <lineage>
        <taxon>Bacteria</taxon>
        <taxon>Bacillati</taxon>
        <taxon>Bacillota</taxon>
        <taxon>Clostridia</taxon>
        <taxon>Peptostreptococcales</taxon>
        <taxon>Peptostreptococcaceae</taxon>
        <taxon>Tepidibacter</taxon>
    </lineage>
</organism>